<protein>
    <recommendedName>
        <fullName evidence="3">RNase H type-1 domain-containing protein</fullName>
    </recommendedName>
</protein>
<name>A0A6A1UPP5_9ROSI</name>
<accession>A0A6A1UPP5</accession>
<organism evidence="1 2">
    <name type="scientific">Morella rubra</name>
    <name type="common">Chinese bayberry</name>
    <dbReference type="NCBI Taxonomy" id="262757"/>
    <lineage>
        <taxon>Eukaryota</taxon>
        <taxon>Viridiplantae</taxon>
        <taxon>Streptophyta</taxon>
        <taxon>Embryophyta</taxon>
        <taxon>Tracheophyta</taxon>
        <taxon>Spermatophyta</taxon>
        <taxon>Magnoliopsida</taxon>
        <taxon>eudicotyledons</taxon>
        <taxon>Gunneridae</taxon>
        <taxon>Pentapetalae</taxon>
        <taxon>rosids</taxon>
        <taxon>fabids</taxon>
        <taxon>Fagales</taxon>
        <taxon>Myricaceae</taxon>
        <taxon>Morella</taxon>
    </lineage>
</organism>
<evidence type="ECO:0000313" key="1">
    <source>
        <dbReference type="EMBL" id="KAB1202484.1"/>
    </source>
</evidence>
<dbReference type="EMBL" id="RXIC02000026">
    <property type="protein sequence ID" value="KAB1202484.1"/>
    <property type="molecule type" value="Genomic_DNA"/>
</dbReference>
<dbReference type="AlphaFoldDB" id="A0A6A1UPP5"/>
<comment type="caution">
    <text evidence="1">The sequence shown here is derived from an EMBL/GenBank/DDBJ whole genome shotgun (WGS) entry which is preliminary data.</text>
</comment>
<reference evidence="1 2" key="1">
    <citation type="journal article" date="2019" name="Plant Biotechnol. J.">
        <title>The red bayberry genome and genetic basis of sex determination.</title>
        <authorList>
            <person name="Jia H.M."/>
            <person name="Jia H.J."/>
            <person name="Cai Q.L."/>
            <person name="Wang Y."/>
            <person name="Zhao H.B."/>
            <person name="Yang W.F."/>
            <person name="Wang G.Y."/>
            <person name="Li Y.H."/>
            <person name="Zhan D.L."/>
            <person name="Shen Y.T."/>
            <person name="Niu Q.F."/>
            <person name="Chang L."/>
            <person name="Qiu J."/>
            <person name="Zhao L."/>
            <person name="Xie H.B."/>
            <person name="Fu W.Y."/>
            <person name="Jin J."/>
            <person name="Li X.W."/>
            <person name="Jiao Y."/>
            <person name="Zhou C.C."/>
            <person name="Tu T."/>
            <person name="Chai C.Y."/>
            <person name="Gao J.L."/>
            <person name="Fan L.J."/>
            <person name="van de Weg E."/>
            <person name="Wang J.Y."/>
            <person name="Gao Z.S."/>
        </authorList>
    </citation>
    <scope>NUCLEOTIDE SEQUENCE [LARGE SCALE GENOMIC DNA]</scope>
    <source>
        <tissue evidence="1">Leaves</tissue>
    </source>
</reference>
<dbReference type="Proteomes" id="UP000516437">
    <property type="component" value="Chromosome 8"/>
</dbReference>
<sequence length="125" mass="14406">MAAWRREDRIEDHLYEEITISVEAVKINFDVAISDKFVVLATPCSDLKGKLLYEWSKILRRTDLKEREALAALFAQEAGFSNIILAGDSVVTAMGVQTKDSYRLIEWRVSNIVKDICRNKRKDRE</sequence>
<gene>
    <name evidence="1" type="ORF">CJ030_MR8G006234</name>
</gene>
<evidence type="ECO:0000313" key="2">
    <source>
        <dbReference type="Proteomes" id="UP000516437"/>
    </source>
</evidence>
<keyword evidence="2" id="KW-1185">Reference proteome</keyword>
<proteinExistence type="predicted"/>
<evidence type="ECO:0008006" key="3">
    <source>
        <dbReference type="Google" id="ProtNLM"/>
    </source>
</evidence>